<protein>
    <submittedName>
        <fullName evidence="6">TetR family transcriptional regulator</fullName>
    </submittedName>
</protein>
<dbReference type="RefSeq" id="WP_231485860.1">
    <property type="nucleotide sequence ID" value="NZ_BAAAZO010000002.1"/>
</dbReference>
<accession>A0ABP6Z5Q0</accession>
<keyword evidence="1" id="KW-0805">Transcription regulation</keyword>
<dbReference type="InterPro" id="IPR023772">
    <property type="entry name" value="DNA-bd_HTH_TetR-type_CS"/>
</dbReference>
<dbReference type="SUPFAM" id="SSF46689">
    <property type="entry name" value="Homeodomain-like"/>
    <property type="match status" value="1"/>
</dbReference>
<organism evidence="6 7">
    <name type="scientific">Kineosporia mesophila</name>
    <dbReference type="NCBI Taxonomy" id="566012"/>
    <lineage>
        <taxon>Bacteria</taxon>
        <taxon>Bacillati</taxon>
        <taxon>Actinomycetota</taxon>
        <taxon>Actinomycetes</taxon>
        <taxon>Kineosporiales</taxon>
        <taxon>Kineosporiaceae</taxon>
        <taxon>Kineosporia</taxon>
    </lineage>
</organism>
<gene>
    <name evidence="6" type="ORF">GCM10022223_11100</name>
</gene>
<feature type="DNA-binding region" description="H-T-H motif" evidence="4">
    <location>
        <begin position="33"/>
        <end position="52"/>
    </location>
</feature>
<proteinExistence type="predicted"/>
<evidence type="ECO:0000256" key="2">
    <source>
        <dbReference type="ARBA" id="ARBA00023125"/>
    </source>
</evidence>
<evidence type="ECO:0000256" key="3">
    <source>
        <dbReference type="ARBA" id="ARBA00023163"/>
    </source>
</evidence>
<name>A0ABP6Z5Q0_9ACTN</name>
<dbReference type="PROSITE" id="PS01081">
    <property type="entry name" value="HTH_TETR_1"/>
    <property type="match status" value="1"/>
</dbReference>
<keyword evidence="3" id="KW-0804">Transcription</keyword>
<evidence type="ECO:0000313" key="6">
    <source>
        <dbReference type="EMBL" id="GAA3597702.1"/>
    </source>
</evidence>
<dbReference type="PROSITE" id="PS50977">
    <property type="entry name" value="HTH_TETR_2"/>
    <property type="match status" value="1"/>
</dbReference>
<dbReference type="InterPro" id="IPR050109">
    <property type="entry name" value="HTH-type_TetR-like_transc_reg"/>
</dbReference>
<feature type="domain" description="HTH tetR-type" evidence="5">
    <location>
        <begin position="10"/>
        <end position="70"/>
    </location>
</feature>
<evidence type="ECO:0000256" key="1">
    <source>
        <dbReference type="ARBA" id="ARBA00023015"/>
    </source>
</evidence>
<dbReference type="PANTHER" id="PTHR30055:SF238">
    <property type="entry name" value="MYCOFACTOCIN BIOSYNTHESIS TRANSCRIPTIONAL REGULATOR MFTR-RELATED"/>
    <property type="match status" value="1"/>
</dbReference>
<dbReference type="Pfam" id="PF00440">
    <property type="entry name" value="TetR_N"/>
    <property type="match status" value="1"/>
</dbReference>
<sequence length="195" mass="21652">MPGVRESKKEATRARIAEAGLRLFLERGYGTTTLDDIAAAAGISRRTFFYYFRSKDDVLLAWHGAGALSSALPAAMLEQSPQQAPLRAARRCLLALASQYETDESRAMDTLMRSSPVLAARKDTTEIGMERHLTDAMSTLWPDPERRTELRLAAMMAIGTLRLALDDWRTDPSVAPLADHLERHFDALSQQLGPH</sequence>
<dbReference type="InterPro" id="IPR001647">
    <property type="entry name" value="HTH_TetR"/>
</dbReference>
<evidence type="ECO:0000313" key="7">
    <source>
        <dbReference type="Proteomes" id="UP001501074"/>
    </source>
</evidence>
<dbReference type="Gene3D" id="1.10.357.10">
    <property type="entry name" value="Tetracycline Repressor, domain 2"/>
    <property type="match status" value="1"/>
</dbReference>
<dbReference type="Proteomes" id="UP001501074">
    <property type="component" value="Unassembled WGS sequence"/>
</dbReference>
<dbReference type="EMBL" id="BAAAZO010000002">
    <property type="protein sequence ID" value="GAA3597702.1"/>
    <property type="molecule type" value="Genomic_DNA"/>
</dbReference>
<evidence type="ECO:0000256" key="4">
    <source>
        <dbReference type="PROSITE-ProRule" id="PRU00335"/>
    </source>
</evidence>
<comment type="caution">
    <text evidence="6">The sequence shown here is derived from an EMBL/GenBank/DDBJ whole genome shotgun (WGS) entry which is preliminary data.</text>
</comment>
<dbReference type="PANTHER" id="PTHR30055">
    <property type="entry name" value="HTH-TYPE TRANSCRIPTIONAL REGULATOR RUTR"/>
    <property type="match status" value="1"/>
</dbReference>
<dbReference type="PRINTS" id="PR00455">
    <property type="entry name" value="HTHTETR"/>
</dbReference>
<reference evidence="7" key="1">
    <citation type="journal article" date="2019" name="Int. J. Syst. Evol. Microbiol.">
        <title>The Global Catalogue of Microorganisms (GCM) 10K type strain sequencing project: providing services to taxonomists for standard genome sequencing and annotation.</title>
        <authorList>
            <consortium name="The Broad Institute Genomics Platform"/>
            <consortium name="The Broad Institute Genome Sequencing Center for Infectious Disease"/>
            <person name="Wu L."/>
            <person name="Ma J."/>
        </authorList>
    </citation>
    <scope>NUCLEOTIDE SEQUENCE [LARGE SCALE GENOMIC DNA]</scope>
    <source>
        <strain evidence="7">JCM 16902</strain>
    </source>
</reference>
<evidence type="ECO:0000259" key="5">
    <source>
        <dbReference type="PROSITE" id="PS50977"/>
    </source>
</evidence>
<keyword evidence="7" id="KW-1185">Reference proteome</keyword>
<keyword evidence="2 4" id="KW-0238">DNA-binding</keyword>
<dbReference type="InterPro" id="IPR009057">
    <property type="entry name" value="Homeodomain-like_sf"/>
</dbReference>